<evidence type="ECO:0000259" key="2">
    <source>
        <dbReference type="Pfam" id="PF02517"/>
    </source>
</evidence>
<keyword evidence="1" id="KW-0472">Membrane</keyword>
<feature type="transmembrane region" description="Helical" evidence="1">
    <location>
        <begin position="137"/>
        <end position="154"/>
    </location>
</feature>
<organism evidence="3 4">
    <name type="scientific">Algoriphagus alkaliphilus</name>
    <dbReference type="NCBI Taxonomy" id="279824"/>
    <lineage>
        <taxon>Bacteria</taxon>
        <taxon>Pseudomonadati</taxon>
        <taxon>Bacteroidota</taxon>
        <taxon>Cytophagia</taxon>
        <taxon>Cytophagales</taxon>
        <taxon>Cyclobacteriaceae</taxon>
        <taxon>Algoriphagus</taxon>
    </lineage>
</organism>
<evidence type="ECO:0000313" key="3">
    <source>
        <dbReference type="EMBL" id="SDA79151.1"/>
    </source>
</evidence>
<name>A0A1G5Y903_9BACT</name>
<dbReference type="Proteomes" id="UP000198756">
    <property type="component" value="Unassembled WGS sequence"/>
</dbReference>
<keyword evidence="1" id="KW-1133">Transmembrane helix</keyword>
<feature type="transmembrane region" description="Helical" evidence="1">
    <location>
        <begin position="6"/>
        <end position="25"/>
    </location>
</feature>
<dbReference type="GO" id="GO:0080120">
    <property type="term" value="P:CAAX-box protein maturation"/>
    <property type="evidence" value="ECO:0007669"/>
    <property type="project" value="UniProtKB-ARBA"/>
</dbReference>
<dbReference type="PANTHER" id="PTHR39430:SF1">
    <property type="entry name" value="PROTEASE"/>
    <property type="match status" value="1"/>
</dbReference>
<feature type="transmembrane region" description="Helical" evidence="1">
    <location>
        <begin position="46"/>
        <end position="65"/>
    </location>
</feature>
<keyword evidence="1" id="KW-0812">Transmembrane</keyword>
<evidence type="ECO:0000256" key="1">
    <source>
        <dbReference type="SAM" id="Phobius"/>
    </source>
</evidence>
<feature type="transmembrane region" description="Helical" evidence="1">
    <location>
        <begin position="166"/>
        <end position="188"/>
    </location>
</feature>
<keyword evidence="4" id="KW-1185">Reference proteome</keyword>
<evidence type="ECO:0000313" key="4">
    <source>
        <dbReference type="Proteomes" id="UP000198756"/>
    </source>
</evidence>
<gene>
    <name evidence="3" type="ORF">SAMN03080617_02330</name>
</gene>
<dbReference type="OrthoDB" id="324900at2"/>
<dbReference type="InterPro" id="IPR003675">
    <property type="entry name" value="Rce1/LyrA-like_dom"/>
</dbReference>
<feature type="transmembrane region" description="Helical" evidence="1">
    <location>
        <begin position="208"/>
        <end position="227"/>
    </location>
</feature>
<accession>A0A1G5Y903</accession>
<sequence length="241" mass="27716">MGVLEILFVLFGFLLIIRGIFFSYLNRINFKTVGGLGFDLSHMIASFFYFFLSILLFNSLFFLNLKFDFLQYNFTNNFLRLFQDVLSNLHTAFFEEVFFRLFLFIGLLDIIKNRILLLILTSAIFSAVHFPPNTILIVSYFLGGLIYGYSYLKFQNFWVPVAIHFAWNFIQGSIFGFSVSGNSSSGLLELQFTESILWNGEPHGPEGSVAGLAMRLIILIALVIYPWKKSNPQFLNIKNLP</sequence>
<dbReference type="Pfam" id="PF02517">
    <property type="entry name" value="Rce1-like"/>
    <property type="match status" value="1"/>
</dbReference>
<dbReference type="AlphaFoldDB" id="A0A1G5Y903"/>
<dbReference type="PANTHER" id="PTHR39430">
    <property type="entry name" value="MEMBRANE-ASSOCIATED PROTEASE-RELATED"/>
    <property type="match status" value="1"/>
</dbReference>
<feature type="transmembrane region" description="Helical" evidence="1">
    <location>
        <begin position="85"/>
        <end position="108"/>
    </location>
</feature>
<protein>
    <recommendedName>
        <fullName evidence="2">CAAX prenyl protease 2/Lysostaphin resistance protein A-like domain-containing protein</fullName>
    </recommendedName>
</protein>
<dbReference type="EMBL" id="FMXE01000015">
    <property type="protein sequence ID" value="SDA79151.1"/>
    <property type="molecule type" value="Genomic_DNA"/>
</dbReference>
<dbReference type="STRING" id="279824.SAMN03080617_02330"/>
<feature type="domain" description="CAAX prenyl protease 2/Lysostaphin resistance protein A-like" evidence="2">
    <location>
        <begin position="85"/>
        <end position="170"/>
    </location>
</feature>
<reference evidence="4" key="1">
    <citation type="submission" date="2016-10" db="EMBL/GenBank/DDBJ databases">
        <authorList>
            <person name="Varghese N."/>
            <person name="Submissions S."/>
        </authorList>
    </citation>
    <scope>NUCLEOTIDE SEQUENCE [LARGE SCALE GENOMIC DNA]</scope>
    <source>
        <strain evidence="4">DSM 22703</strain>
    </source>
</reference>
<dbReference type="GO" id="GO:0004175">
    <property type="term" value="F:endopeptidase activity"/>
    <property type="evidence" value="ECO:0007669"/>
    <property type="project" value="UniProtKB-ARBA"/>
</dbReference>
<proteinExistence type="predicted"/>